<keyword evidence="4" id="KW-0274">FAD</keyword>
<sequence>MSLYCRSFLRTTLRAPYGKRYLATITPSPTLLDNSKYDVVVIGGGHAGSEACAAAARTGAKTLLLTHKFETIGEMSCNPSFGGIGKGILVREIDALDGLCGRISDKAGINFRILNRSRGPAVHGPRAQIDRKLYKQHMQECLSNYPNLSIKIGGVSDIIVEEPTACNNNEEKKSVYGQIKGVKLESGEVIQAEKVVITTGTFLQGEIHIGMTCYPAGRIGEKAAVGLSNSLEKAGFRLGRLKTGTPPRLDGRTINYKDLIPQYGDVPANPFSFLHDSVPLEKEQIPCFQTGTTSESHKIIMENLDKSIHIRETVKGPRYCPSIESKVIRFANKPSHMVWLEPEGLDTDVVYPNGISITLPEEYQLKLLRTIPGLEDVTMLRPGYGVEYDHIDPRELYPTLETHKIRGLYMAGQINGTTGYEEAAAQGIMAGVNAALAVQNKSPLILARADGYIGVLIDDLINKGVSEPYRIFTARSEYRLSLRADNADIRLTRKGYEAGCVGESRYLHYLQMEEQLLKGLEAMGQYELTPNRWGDYGFTVNQDGERRSALRMLRYAGAQISDFEPFVPGIKELSTTVKNKIAIEGLYSGYLEKQSVEVKAFRRDESIQVPEDMDYDSPSLQCLSAETREKLKLIKPTSLGAAKRIDGMTPSSVIALLKHIQKRQRALNWAQRQSTHEGTLSQ</sequence>
<dbReference type="SMART" id="SM01228">
    <property type="entry name" value="GIDA_assoc_3"/>
    <property type="match status" value="1"/>
</dbReference>
<evidence type="ECO:0000313" key="7">
    <source>
        <dbReference type="Proteomes" id="UP001479436"/>
    </source>
</evidence>
<keyword evidence="7" id="KW-1185">Reference proteome</keyword>
<dbReference type="PRINTS" id="PR00411">
    <property type="entry name" value="PNDRDTASEI"/>
</dbReference>
<evidence type="ECO:0000313" key="6">
    <source>
        <dbReference type="EMBL" id="KAK9722732.1"/>
    </source>
</evidence>
<name>A0ABR2W811_9FUNG</name>
<dbReference type="Pfam" id="PF13932">
    <property type="entry name" value="SAM_GIDA_C"/>
    <property type="match status" value="1"/>
</dbReference>
<dbReference type="InterPro" id="IPR020595">
    <property type="entry name" value="MnmG-rel_CS"/>
</dbReference>
<organism evidence="6 7">
    <name type="scientific">Basidiobolus ranarum</name>
    <dbReference type="NCBI Taxonomy" id="34480"/>
    <lineage>
        <taxon>Eukaryota</taxon>
        <taxon>Fungi</taxon>
        <taxon>Fungi incertae sedis</taxon>
        <taxon>Zoopagomycota</taxon>
        <taxon>Entomophthoromycotina</taxon>
        <taxon>Basidiobolomycetes</taxon>
        <taxon>Basidiobolales</taxon>
        <taxon>Basidiobolaceae</taxon>
        <taxon>Basidiobolus</taxon>
    </lineage>
</organism>
<dbReference type="InterPro" id="IPR026904">
    <property type="entry name" value="MnmG_C"/>
</dbReference>
<dbReference type="Gene3D" id="3.50.50.60">
    <property type="entry name" value="FAD/NAD(P)-binding domain"/>
    <property type="match status" value="2"/>
</dbReference>
<proteinExistence type="inferred from homology"/>
<dbReference type="Pfam" id="PF01134">
    <property type="entry name" value="GIDA"/>
    <property type="match status" value="1"/>
</dbReference>
<dbReference type="PANTHER" id="PTHR11806:SF0">
    <property type="entry name" value="PROTEIN MTO1 HOMOLOG, MITOCHONDRIAL"/>
    <property type="match status" value="1"/>
</dbReference>
<evidence type="ECO:0000256" key="3">
    <source>
        <dbReference type="ARBA" id="ARBA00022630"/>
    </source>
</evidence>
<dbReference type="InterPro" id="IPR049312">
    <property type="entry name" value="GIDA_C_N"/>
</dbReference>
<dbReference type="HAMAP" id="MF_00129">
    <property type="entry name" value="MnmG_GidA"/>
    <property type="match status" value="1"/>
</dbReference>
<gene>
    <name evidence="6" type="primary">MTO1</name>
    <name evidence="6" type="ORF">K7432_002453</name>
</gene>
<dbReference type="InterPro" id="IPR044920">
    <property type="entry name" value="MnmG_C_subdom_sf"/>
</dbReference>
<dbReference type="NCBIfam" id="TIGR00136">
    <property type="entry name" value="mnmG_gidA"/>
    <property type="match status" value="1"/>
</dbReference>
<comment type="cofactor">
    <cofactor evidence="1">
        <name>FAD</name>
        <dbReference type="ChEBI" id="CHEBI:57692"/>
    </cofactor>
</comment>
<feature type="domain" description="tRNA uridine 5-carboxymethylaminomethyl modification enzyme C-terminal subdomain" evidence="5">
    <location>
        <begin position="585"/>
        <end position="658"/>
    </location>
</feature>
<dbReference type="Proteomes" id="UP001479436">
    <property type="component" value="Unassembled WGS sequence"/>
</dbReference>
<reference evidence="6 7" key="1">
    <citation type="submission" date="2023-04" db="EMBL/GenBank/DDBJ databases">
        <title>Genome of Basidiobolus ranarum AG-B5.</title>
        <authorList>
            <person name="Stajich J.E."/>
            <person name="Carter-House D."/>
            <person name="Gryganskyi A."/>
        </authorList>
    </citation>
    <scope>NUCLEOTIDE SEQUENCE [LARGE SCALE GENOMIC DNA]</scope>
    <source>
        <strain evidence="6 7">AG-B5</strain>
    </source>
</reference>
<accession>A0ABR2W811</accession>
<dbReference type="PANTHER" id="PTHR11806">
    <property type="entry name" value="GLUCOSE INHIBITED DIVISION PROTEIN A"/>
    <property type="match status" value="1"/>
</dbReference>
<dbReference type="InterPro" id="IPR002218">
    <property type="entry name" value="MnmG-rel"/>
</dbReference>
<evidence type="ECO:0000256" key="2">
    <source>
        <dbReference type="ARBA" id="ARBA00007653"/>
    </source>
</evidence>
<dbReference type="InterPro" id="IPR040131">
    <property type="entry name" value="MnmG_N"/>
</dbReference>
<comment type="similarity">
    <text evidence="2">Belongs to the MnmG family.</text>
</comment>
<dbReference type="SUPFAM" id="SSF51905">
    <property type="entry name" value="FAD/NAD(P)-binding domain"/>
    <property type="match status" value="1"/>
</dbReference>
<comment type="caution">
    <text evidence="6">The sequence shown here is derived from an EMBL/GenBank/DDBJ whole genome shotgun (WGS) entry which is preliminary data.</text>
</comment>
<dbReference type="PROSITE" id="PS01280">
    <property type="entry name" value="GIDA_1"/>
    <property type="match status" value="1"/>
</dbReference>
<dbReference type="InterPro" id="IPR047001">
    <property type="entry name" value="MnmG_C_subdom"/>
</dbReference>
<protein>
    <submittedName>
        <fullName evidence="6">Mitochondrial Translation Optimization</fullName>
    </submittedName>
</protein>
<dbReference type="EMBL" id="JASJQH010006941">
    <property type="protein sequence ID" value="KAK9722732.1"/>
    <property type="molecule type" value="Genomic_DNA"/>
</dbReference>
<dbReference type="Pfam" id="PF21680">
    <property type="entry name" value="GIDA_C_1st"/>
    <property type="match status" value="1"/>
</dbReference>
<dbReference type="InterPro" id="IPR004416">
    <property type="entry name" value="MnmG"/>
</dbReference>
<dbReference type="PROSITE" id="PS01281">
    <property type="entry name" value="GIDA_2"/>
    <property type="match status" value="1"/>
</dbReference>
<evidence type="ECO:0000256" key="4">
    <source>
        <dbReference type="ARBA" id="ARBA00022827"/>
    </source>
</evidence>
<dbReference type="InterPro" id="IPR036188">
    <property type="entry name" value="FAD/NAD-bd_sf"/>
</dbReference>
<evidence type="ECO:0000259" key="5">
    <source>
        <dbReference type="SMART" id="SM01228"/>
    </source>
</evidence>
<dbReference type="Gene3D" id="1.10.150.570">
    <property type="entry name" value="GidA associated domain, C-terminal subdomain"/>
    <property type="match status" value="1"/>
</dbReference>
<keyword evidence="3" id="KW-0285">Flavoprotein</keyword>
<evidence type="ECO:0000256" key="1">
    <source>
        <dbReference type="ARBA" id="ARBA00001974"/>
    </source>
</evidence>